<evidence type="ECO:0000313" key="4">
    <source>
        <dbReference type="Proteomes" id="UP000295244"/>
    </source>
</evidence>
<evidence type="ECO:0000259" key="1">
    <source>
        <dbReference type="Pfam" id="PF06276"/>
    </source>
</evidence>
<feature type="domain" description="Ferric siderophore reductase C-terminal" evidence="2">
    <location>
        <begin position="238"/>
        <end position="257"/>
    </location>
</feature>
<evidence type="ECO:0000313" key="3">
    <source>
        <dbReference type="EMBL" id="TCJ13071.1"/>
    </source>
</evidence>
<dbReference type="EMBL" id="SKBU01000042">
    <property type="protein sequence ID" value="TCJ13071.1"/>
    <property type="molecule type" value="Genomic_DNA"/>
</dbReference>
<evidence type="ECO:0008006" key="5">
    <source>
        <dbReference type="Google" id="ProtNLM"/>
    </source>
</evidence>
<dbReference type="GO" id="GO:0003824">
    <property type="term" value="F:catalytic activity"/>
    <property type="evidence" value="ECO:0007669"/>
    <property type="project" value="UniProtKB-ARBA"/>
</dbReference>
<dbReference type="GO" id="GO:0051537">
    <property type="term" value="F:2 iron, 2 sulfur cluster binding"/>
    <property type="evidence" value="ECO:0007669"/>
    <property type="project" value="InterPro"/>
</dbReference>
<dbReference type="Pfam" id="PF11575">
    <property type="entry name" value="FhuF_C"/>
    <property type="match status" value="1"/>
</dbReference>
<gene>
    <name evidence="3" type="ORF">E0L93_15315</name>
</gene>
<reference evidence="3 4" key="1">
    <citation type="submission" date="2019-03" db="EMBL/GenBank/DDBJ databases">
        <title>Whole genome sequence of a novel Rubrobacter taiwanensis strain, isolated from Yellowstone National Park.</title>
        <authorList>
            <person name="Freed S."/>
            <person name="Ramaley R.F."/>
            <person name="Kyndt J.A."/>
        </authorList>
    </citation>
    <scope>NUCLEOTIDE SEQUENCE [LARGE SCALE GENOMIC DNA]</scope>
    <source>
        <strain evidence="3 4">Yellowstone</strain>
    </source>
</reference>
<dbReference type="Pfam" id="PF06276">
    <property type="entry name" value="FhuF"/>
    <property type="match status" value="1"/>
</dbReference>
<comment type="caution">
    <text evidence="3">The sequence shown here is derived from an EMBL/GenBank/DDBJ whole genome shotgun (WGS) entry which is preliminary data.</text>
</comment>
<evidence type="ECO:0000259" key="2">
    <source>
        <dbReference type="Pfam" id="PF11575"/>
    </source>
</evidence>
<dbReference type="RefSeq" id="WP_132692956.1">
    <property type="nucleotide sequence ID" value="NZ_SKBU01000042.1"/>
</dbReference>
<dbReference type="Proteomes" id="UP000295244">
    <property type="component" value="Unassembled WGS sequence"/>
</dbReference>
<accession>A0A4R1B532</accession>
<organism evidence="3 4">
    <name type="scientific">Rubrobacter taiwanensis</name>
    <dbReference type="NCBI Taxonomy" id="185139"/>
    <lineage>
        <taxon>Bacteria</taxon>
        <taxon>Bacillati</taxon>
        <taxon>Actinomycetota</taxon>
        <taxon>Rubrobacteria</taxon>
        <taxon>Rubrobacterales</taxon>
        <taxon>Rubrobacteraceae</taxon>
        <taxon>Rubrobacter</taxon>
    </lineage>
</organism>
<dbReference type="InterPro" id="IPR024726">
    <property type="entry name" value="FhuF_C"/>
</dbReference>
<name>A0A4R1B532_9ACTN</name>
<feature type="domain" description="Aerobactin siderophore biosynthesis IucA/IucC-like C-terminal" evidence="1">
    <location>
        <begin position="77"/>
        <end position="198"/>
    </location>
</feature>
<protein>
    <recommendedName>
        <fullName evidence="5">Aerobactin siderophore biosynthesis IucA/IucC-like C-terminal domain-containing protein</fullName>
    </recommendedName>
</protein>
<dbReference type="InterPro" id="IPR022770">
    <property type="entry name" value="IucA/IucC-like_C"/>
</dbReference>
<dbReference type="OrthoDB" id="5181364at2"/>
<sequence length="279" mass="30190">MRPDGNPVRPESPLRSTLEMLDSGERPFRARLGLPAGGWIGAAALTGDAALAEVQSERAMERWNLTRQKAGAYLMGSYAWQVSGLASACYVLGGRVPDVSPGNLAFPLDDHGLVSGVALIGGNFACLPDDPDRESPHATVLPDEEAQLGWLRERLEAGLEPLAAVLQERTGARARTLWNRASDMVAHAFLLMAGEAEDPLRCGVRVETLVKTPGSPLRANNAFFTVEHAGRGRVFMTRSVCCQAYRSAGYGYCDSCPVLSQRERERRAREELARGTDPG</sequence>
<proteinExistence type="predicted"/>
<keyword evidence="4" id="KW-1185">Reference proteome</keyword>
<dbReference type="AlphaFoldDB" id="A0A4R1B532"/>